<feature type="domain" description="MacB-like periplasmic core" evidence="8">
    <location>
        <begin position="436"/>
        <end position="602"/>
    </location>
</feature>
<evidence type="ECO:0000256" key="1">
    <source>
        <dbReference type="ARBA" id="ARBA00004651"/>
    </source>
</evidence>
<dbReference type="Proteomes" id="UP000305848">
    <property type="component" value="Unassembled WGS sequence"/>
</dbReference>
<keyword evidence="10" id="KW-1185">Reference proteome</keyword>
<dbReference type="GO" id="GO:0005886">
    <property type="term" value="C:plasma membrane"/>
    <property type="evidence" value="ECO:0007669"/>
    <property type="project" value="UniProtKB-SubCell"/>
</dbReference>
<feature type="transmembrane region" description="Helical" evidence="6">
    <location>
        <begin position="766"/>
        <end position="788"/>
    </location>
</feature>
<dbReference type="Pfam" id="PF02687">
    <property type="entry name" value="FtsX"/>
    <property type="match status" value="2"/>
</dbReference>
<keyword evidence="2" id="KW-1003">Cell membrane</keyword>
<dbReference type="PANTHER" id="PTHR30572">
    <property type="entry name" value="MEMBRANE COMPONENT OF TRANSPORTER-RELATED"/>
    <property type="match status" value="1"/>
</dbReference>
<evidence type="ECO:0000259" key="7">
    <source>
        <dbReference type="Pfam" id="PF02687"/>
    </source>
</evidence>
<reference evidence="9 10" key="1">
    <citation type="submission" date="2019-05" db="EMBL/GenBank/DDBJ databases">
        <title>Panacibacter sp. strain 17mud1-8 Genome sequencing and assembly.</title>
        <authorList>
            <person name="Chhetri G."/>
        </authorList>
    </citation>
    <scope>NUCLEOTIDE SEQUENCE [LARGE SCALE GENOMIC DNA]</scope>
    <source>
        <strain evidence="9 10">17mud1-8</strain>
    </source>
</reference>
<feature type="transmembrane region" description="Helical" evidence="6">
    <location>
        <begin position="679"/>
        <end position="698"/>
    </location>
</feature>
<evidence type="ECO:0000259" key="8">
    <source>
        <dbReference type="Pfam" id="PF12704"/>
    </source>
</evidence>
<dbReference type="InterPro" id="IPR003838">
    <property type="entry name" value="ABC3_permease_C"/>
</dbReference>
<proteinExistence type="predicted"/>
<feature type="domain" description="ABC3 transporter permease C-terminal" evidence="7">
    <location>
        <begin position="292"/>
        <end position="408"/>
    </location>
</feature>
<dbReference type="Pfam" id="PF12704">
    <property type="entry name" value="MacB_PCD"/>
    <property type="match status" value="2"/>
</dbReference>
<evidence type="ECO:0000256" key="3">
    <source>
        <dbReference type="ARBA" id="ARBA00022692"/>
    </source>
</evidence>
<gene>
    <name evidence="9" type="ORF">FC093_11530</name>
</gene>
<evidence type="ECO:0000256" key="6">
    <source>
        <dbReference type="SAM" id="Phobius"/>
    </source>
</evidence>
<dbReference type="InterPro" id="IPR050250">
    <property type="entry name" value="Macrolide_Exporter_MacB"/>
</dbReference>
<protein>
    <submittedName>
        <fullName evidence="9">FtsX-like permease family protein</fullName>
    </submittedName>
</protein>
<feature type="transmembrane region" description="Helical" evidence="6">
    <location>
        <begin position="430"/>
        <end position="450"/>
    </location>
</feature>
<dbReference type="PANTHER" id="PTHR30572:SF18">
    <property type="entry name" value="ABC-TYPE MACROLIDE FAMILY EXPORT SYSTEM PERMEASE COMPONENT 2"/>
    <property type="match status" value="1"/>
</dbReference>
<feature type="transmembrane region" description="Helical" evidence="6">
    <location>
        <begin position="341"/>
        <end position="361"/>
    </location>
</feature>
<keyword evidence="4 6" id="KW-1133">Transmembrane helix</keyword>
<name>A0A4U3L204_9BACT</name>
<accession>A0A4U3L204</accession>
<sequence length="802" mass="89490">MFKNYLKTAWRSLTKSAIFSFINVFGLTIGFTSFLLIALYVFDEFTFDAFHKNTNNIYRVVADETTPEGKETKSAGAGYQISQKAVADLPEIKDAARFITFGRLNVSNAENTNVFYEDFTVANPGFLTVFDFKLLQGDRHTALTQPHAVIVTEETAQKLFNTTDVVGKVVKIDRDSLPYKITGVLKNFPANSHIAFNLLFSESSIDGESFKNFINSDWTSGEFSTYLLLSDKADAKKVAAKINALVSANANAESSDKSSYILQPLKAVHFYSNDIEGSANKGNITYMYVFSVIALFILLIACINYMNLTTAGFAKRAKEIAVRKVAGASKQMLVKQFLTEAFLLTAIALVLALLLVEILLPFFNTFTEKQLTLGFHTDYRIWLGIVAAVVVVALLSGSYPALFQARLKPLQLLKSKINIGKGNLSLRKSLVVFQFALSIIMIIATTIVYLQIQYVNTKDMGFNKEQLLVVDINSGKVRNKAATIKNEFSKLAQVKEVTVSSRVPGEWKVIPKIKVKNEKIQSVEGEDMYFLGVDDQFLKTYQISLAKGRNFLRGSIADSSTVIINETAAKELGITEPKEQLIEMPGDEPFTARVIGIVKDFNFQSLREPLAPMILGYQNNPVQAIDYFTARVNTKDVSKTLAAMNDMLHTVDQNHLFEYHFLDKQWDLFYREDHIRETIFMIVSMLTILIACLGLFGLTTYEAAQRIKEIGIRKVLGASVSSIVILLSKSFLKLVGIAAILAFPIAWLAMHKWLQEFAYRIHVQWWVFVLAGLTAAAIAFVTIGLQAVKAAMANPVKSLRSE</sequence>
<comment type="caution">
    <text evidence="9">The sequence shown here is derived from an EMBL/GenBank/DDBJ whole genome shotgun (WGS) entry which is preliminary data.</text>
</comment>
<comment type="subcellular location">
    <subcellularLocation>
        <location evidence="1">Cell membrane</location>
        <topology evidence="1">Multi-pass membrane protein</topology>
    </subcellularLocation>
</comment>
<evidence type="ECO:0000313" key="10">
    <source>
        <dbReference type="Proteomes" id="UP000305848"/>
    </source>
</evidence>
<evidence type="ECO:0000313" key="9">
    <source>
        <dbReference type="EMBL" id="TKK68259.1"/>
    </source>
</evidence>
<feature type="domain" description="MacB-like periplasmic core" evidence="8">
    <location>
        <begin position="20"/>
        <end position="244"/>
    </location>
</feature>
<dbReference type="AlphaFoldDB" id="A0A4U3L204"/>
<keyword evidence="5 6" id="KW-0472">Membrane</keyword>
<feature type="domain" description="ABC3 transporter permease C-terminal" evidence="7">
    <location>
        <begin position="681"/>
        <end position="794"/>
    </location>
</feature>
<feature type="transmembrane region" description="Helical" evidence="6">
    <location>
        <begin position="381"/>
        <end position="402"/>
    </location>
</feature>
<organism evidence="9 10">
    <name type="scientific">Ilyomonas limi</name>
    <dbReference type="NCBI Taxonomy" id="2575867"/>
    <lineage>
        <taxon>Bacteria</taxon>
        <taxon>Pseudomonadati</taxon>
        <taxon>Bacteroidota</taxon>
        <taxon>Chitinophagia</taxon>
        <taxon>Chitinophagales</taxon>
        <taxon>Chitinophagaceae</taxon>
        <taxon>Ilyomonas</taxon>
    </lineage>
</organism>
<dbReference type="EMBL" id="SZQL01000008">
    <property type="protein sequence ID" value="TKK68259.1"/>
    <property type="molecule type" value="Genomic_DNA"/>
</dbReference>
<dbReference type="OrthoDB" id="5933722at2"/>
<dbReference type="RefSeq" id="WP_137261938.1">
    <property type="nucleotide sequence ID" value="NZ_SZQL01000008.1"/>
</dbReference>
<feature type="transmembrane region" description="Helical" evidence="6">
    <location>
        <begin position="286"/>
        <end position="308"/>
    </location>
</feature>
<keyword evidence="3 6" id="KW-0812">Transmembrane</keyword>
<feature type="transmembrane region" description="Helical" evidence="6">
    <location>
        <begin position="21"/>
        <end position="42"/>
    </location>
</feature>
<dbReference type="GO" id="GO:0022857">
    <property type="term" value="F:transmembrane transporter activity"/>
    <property type="evidence" value="ECO:0007669"/>
    <property type="project" value="TreeGrafter"/>
</dbReference>
<evidence type="ECO:0000256" key="5">
    <source>
        <dbReference type="ARBA" id="ARBA00023136"/>
    </source>
</evidence>
<dbReference type="InterPro" id="IPR025857">
    <property type="entry name" value="MacB_PCD"/>
</dbReference>
<evidence type="ECO:0000256" key="4">
    <source>
        <dbReference type="ARBA" id="ARBA00022989"/>
    </source>
</evidence>
<evidence type="ECO:0000256" key="2">
    <source>
        <dbReference type="ARBA" id="ARBA00022475"/>
    </source>
</evidence>